<evidence type="ECO:0000313" key="2">
    <source>
        <dbReference type="EMBL" id="CAF9935381.1"/>
    </source>
</evidence>
<gene>
    <name evidence="2" type="ORF">IMSHALPRED_010208</name>
</gene>
<reference evidence="2" key="1">
    <citation type="submission" date="2021-03" db="EMBL/GenBank/DDBJ databases">
        <authorList>
            <person name="Tagirdzhanova G."/>
        </authorList>
    </citation>
    <scope>NUCLEOTIDE SEQUENCE</scope>
</reference>
<evidence type="ECO:0000256" key="1">
    <source>
        <dbReference type="SAM" id="SignalP"/>
    </source>
</evidence>
<keyword evidence="1" id="KW-0732">Signal</keyword>
<dbReference type="EMBL" id="CAJPDT010000083">
    <property type="protein sequence ID" value="CAF9935381.1"/>
    <property type="molecule type" value="Genomic_DNA"/>
</dbReference>
<feature type="chain" id="PRO_5034347924" evidence="1">
    <location>
        <begin position="25"/>
        <end position="269"/>
    </location>
</feature>
<dbReference type="Proteomes" id="UP000664534">
    <property type="component" value="Unassembled WGS sequence"/>
</dbReference>
<evidence type="ECO:0000313" key="3">
    <source>
        <dbReference type="Proteomes" id="UP000664534"/>
    </source>
</evidence>
<organism evidence="2 3">
    <name type="scientific">Imshaugia aleurites</name>
    <dbReference type="NCBI Taxonomy" id="172621"/>
    <lineage>
        <taxon>Eukaryota</taxon>
        <taxon>Fungi</taxon>
        <taxon>Dikarya</taxon>
        <taxon>Ascomycota</taxon>
        <taxon>Pezizomycotina</taxon>
        <taxon>Lecanoromycetes</taxon>
        <taxon>OSLEUM clade</taxon>
        <taxon>Lecanoromycetidae</taxon>
        <taxon>Lecanorales</taxon>
        <taxon>Lecanorineae</taxon>
        <taxon>Parmeliaceae</taxon>
        <taxon>Imshaugia</taxon>
    </lineage>
</organism>
<proteinExistence type="predicted"/>
<dbReference type="AlphaFoldDB" id="A0A8H3FZX5"/>
<name>A0A8H3FZX5_9LECA</name>
<accession>A0A8H3FZX5</accession>
<comment type="caution">
    <text evidence="2">The sequence shown here is derived from an EMBL/GenBank/DDBJ whole genome shotgun (WGS) entry which is preliminary data.</text>
</comment>
<feature type="signal peptide" evidence="1">
    <location>
        <begin position="1"/>
        <end position="24"/>
    </location>
</feature>
<dbReference type="OrthoDB" id="5336840at2759"/>
<protein>
    <submittedName>
        <fullName evidence="2">Uncharacterized protein</fullName>
    </submittedName>
</protein>
<keyword evidence="3" id="KW-1185">Reference proteome</keyword>
<sequence>MSPFGHPRSLLAIATCLSPAFALATRFTAPGSHVEALSRRGNNDNIPCGNAPKIVAGNSVTAADIVVPSVDDGPPLATTDKSGYFPYVWCGAGTSTYVFIDPLGSYGYNKGTNAPIFWAGLDGAYNATQNAMKSRAANNMNAPTGDGSIDGQHTTSLTYDILIQNTVGNTGTNAGIQWVQVFAQDANRQKLTFGVYGAALLIMMDFVLRYPLYADASYFQINDGKYGTLGNGYIGLGLNGLNATTCYLKGNPAQNNGLVCAMPSDYPDN</sequence>